<dbReference type="EMBL" id="JACHCB010000001">
    <property type="protein sequence ID" value="MBB6107758.1"/>
    <property type="molecule type" value="Genomic_DNA"/>
</dbReference>
<evidence type="ECO:0000313" key="2">
    <source>
        <dbReference type="Proteomes" id="UP000541583"/>
    </source>
</evidence>
<accession>A0ABR6PDR4</accession>
<gene>
    <name evidence="1" type="ORF">HDF23_000488</name>
</gene>
<dbReference type="RefSeq" id="WP_076369727.1">
    <property type="nucleotide sequence ID" value="NZ_FTMG01000001.1"/>
</dbReference>
<comment type="caution">
    <text evidence="1">The sequence shown here is derived from an EMBL/GenBank/DDBJ whole genome shotgun (WGS) entry which is preliminary data.</text>
</comment>
<proteinExistence type="predicted"/>
<organism evidence="1 2">
    <name type="scientific">Mucilaginibacter lappiensis</name>
    <dbReference type="NCBI Taxonomy" id="354630"/>
    <lineage>
        <taxon>Bacteria</taxon>
        <taxon>Pseudomonadati</taxon>
        <taxon>Bacteroidota</taxon>
        <taxon>Sphingobacteriia</taxon>
        <taxon>Sphingobacteriales</taxon>
        <taxon>Sphingobacteriaceae</taxon>
        <taxon>Mucilaginibacter</taxon>
    </lineage>
</organism>
<protein>
    <submittedName>
        <fullName evidence="1">Uncharacterized protein</fullName>
    </submittedName>
</protein>
<dbReference type="Proteomes" id="UP000541583">
    <property type="component" value="Unassembled WGS sequence"/>
</dbReference>
<name>A0ABR6PDR4_9SPHI</name>
<evidence type="ECO:0000313" key="1">
    <source>
        <dbReference type="EMBL" id="MBB6107758.1"/>
    </source>
</evidence>
<reference evidence="1 2" key="1">
    <citation type="submission" date="2020-08" db="EMBL/GenBank/DDBJ databases">
        <title>Genomic Encyclopedia of Type Strains, Phase IV (KMG-V): Genome sequencing to study the core and pangenomes of soil and plant-associated prokaryotes.</title>
        <authorList>
            <person name="Whitman W."/>
        </authorList>
    </citation>
    <scope>NUCLEOTIDE SEQUENCE [LARGE SCALE GENOMIC DNA]</scope>
    <source>
        <strain evidence="1 2">ANJLi2</strain>
    </source>
</reference>
<keyword evidence="2" id="KW-1185">Reference proteome</keyword>
<sequence length="75" mass="8903">MISFDEYIVLPEDEKAAIAMTQGNFVDFRYEKKFRVALYRLRHFYAEVYYDGALNTIDHTRAFTKISQLAPYINL</sequence>